<accession>B9TF12</accession>
<evidence type="ECO:0000256" key="1">
    <source>
        <dbReference type="SAM" id="MobiDB-lite"/>
    </source>
</evidence>
<feature type="compositionally biased region" description="Basic and acidic residues" evidence="1">
    <location>
        <begin position="287"/>
        <end position="316"/>
    </location>
</feature>
<name>B9TF12_RICCO</name>
<dbReference type="EMBL" id="EQ979440">
    <property type="protein sequence ID" value="EEF25552.1"/>
    <property type="molecule type" value="Genomic_DNA"/>
</dbReference>
<evidence type="ECO:0000313" key="2">
    <source>
        <dbReference type="EMBL" id="EEF25552.1"/>
    </source>
</evidence>
<protein>
    <submittedName>
        <fullName evidence="2">Uncharacterized protein</fullName>
    </submittedName>
</protein>
<feature type="non-terminal residue" evidence="2">
    <location>
        <position position="335"/>
    </location>
</feature>
<reference evidence="3" key="1">
    <citation type="journal article" date="2010" name="Nat. Biotechnol.">
        <title>Draft genome sequence of the oilseed species Ricinus communis.</title>
        <authorList>
            <person name="Chan A.P."/>
            <person name="Crabtree J."/>
            <person name="Zhao Q."/>
            <person name="Lorenzi H."/>
            <person name="Orvis J."/>
            <person name="Puiu D."/>
            <person name="Melake-Berhan A."/>
            <person name="Jones K.M."/>
            <person name="Redman J."/>
            <person name="Chen G."/>
            <person name="Cahoon E.B."/>
            <person name="Gedil M."/>
            <person name="Stanke M."/>
            <person name="Haas B.J."/>
            <person name="Wortman J.R."/>
            <person name="Fraser-Liggett C.M."/>
            <person name="Ravel J."/>
            <person name="Rabinowicz P.D."/>
        </authorList>
    </citation>
    <scope>NUCLEOTIDE SEQUENCE [LARGE SCALE GENOMIC DNA]</scope>
    <source>
        <strain evidence="3">cv. Hale</strain>
    </source>
</reference>
<dbReference type="Proteomes" id="UP000008311">
    <property type="component" value="Unassembled WGS sequence"/>
</dbReference>
<gene>
    <name evidence="2" type="ORF">RCOM_1930080</name>
</gene>
<sequence>MPRGRRCDRGVVQHRARTIRVPQLQNRCLRPRRRAAAAGRMIGVAFDLYRPSELARDQYAAGESAVHESRCVIRRGDRRLPLGHLHIGQDLFGWRAAACALGDGGCRGQPAQKFAAPQVIERRQVVVVAHARRRHGRDLFGRSQMFLRRAMTIETPLHVERRYAPIQRHLIDAPVTLDAGDAFVDVNAVIEIHEVRQIMQALPRDGFARAQALVQRRKHGRIGEQLRMAGEADLRRRHAGAAFRFHSDVAVATIDAVIEHMMFVAERQGLVRGGSDRVRVLRAPPEQYDRRHDHDRQRQQSQFDEQHAAQGEDLRHPRLSSTVLVGAGEQVWCRA</sequence>
<dbReference type="AlphaFoldDB" id="B9TF12"/>
<keyword evidence="3" id="KW-1185">Reference proteome</keyword>
<organism evidence="2 3">
    <name type="scientific">Ricinus communis</name>
    <name type="common">Castor bean</name>
    <dbReference type="NCBI Taxonomy" id="3988"/>
    <lineage>
        <taxon>Eukaryota</taxon>
        <taxon>Viridiplantae</taxon>
        <taxon>Streptophyta</taxon>
        <taxon>Embryophyta</taxon>
        <taxon>Tracheophyta</taxon>
        <taxon>Spermatophyta</taxon>
        <taxon>Magnoliopsida</taxon>
        <taxon>eudicotyledons</taxon>
        <taxon>Gunneridae</taxon>
        <taxon>Pentapetalae</taxon>
        <taxon>rosids</taxon>
        <taxon>fabids</taxon>
        <taxon>Malpighiales</taxon>
        <taxon>Euphorbiaceae</taxon>
        <taxon>Acalyphoideae</taxon>
        <taxon>Acalypheae</taxon>
        <taxon>Ricinus</taxon>
    </lineage>
</organism>
<evidence type="ECO:0000313" key="3">
    <source>
        <dbReference type="Proteomes" id="UP000008311"/>
    </source>
</evidence>
<proteinExistence type="predicted"/>
<dbReference type="InParanoid" id="B9TF12"/>
<feature type="region of interest" description="Disordered" evidence="1">
    <location>
        <begin position="284"/>
        <end position="317"/>
    </location>
</feature>